<evidence type="ECO:0000313" key="2">
    <source>
        <dbReference type="Proteomes" id="UP000183210"/>
    </source>
</evidence>
<reference evidence="1 2" key="1">
    <citation type="submission" date="2016-10" db="EMBL/GenBank/DDBJ databases">
        <authorList>
            <person name="Varghese N."/>
            <person name="Submissions S."/>
        </authorList>
    </citation>
    <scope>NUCLEOTIDE SEQUENCE [LARGE SCALE GENOMIC DNA]</scope>
    <source>
        <strain evidence="1 2">LMG 21974</strain>
    </source>
</reference>
<name>A0A9X8QKN5_9PSED</name>
<gene>
    <name evidence="1" type="ORF">SAMN05216409_110214</name>
</gene>
<dbReference type="Proteomes" id="UP000183210">
    <property type="component" value="Unassembled WGS sequence"/>
</dbReference>
<evidence type="ECO:0000313" key="1">
    <source>
        <dbReference type="EMBL" id="SEQ97362.1"/>
    </source>
</evidence>
<proteinExistence type="predicted"/>
<dbReference type="EMBL" id="FOEV01000010">
    <property type="protein sequence ID" value="SEQ97362.1"/>
    <property type="molecule type" value="Genomic_DNA"/>
</dbReference>
<sequence>MARACQAARTMAVLLTPIKEIQSCVLLLSLKQHALAMKASYPRFFVYCLMGARLTSDEYLFRQAH</sequence>
<accession>A0A9X8QKN5</accession>
<organism evidence="1 2">
    <name type="scientific">Pseudomonas lutea</name>
    <dbReference type="NCBI Taxonomy" id="243924"/>
    <lineage>
        <taxon>Bacteria</taxon>
        <taxon>Pseudomonadati</taxon>
        <taxon>Pseudomonadota</taxon>
        <taxon>Gammaproteobacteria</taxon>
        <taxon>Pseudomonadales</taxon>
        <taxon>Pseudomonadaceae</taxon>
        <taxon>Pseudomonas</taxon>
    </lineage>
</organism>
<dbReference type="AlphaFoldDB" id="A0A9X8QKN5"/>
<comment type="caution">
    <text evidence="1">The sequence shown here is derived from an EMBL/GenBank/DDBJ whole genome shotgun (WGS) entry which is preliminary data.</text>
</comment>
<protein>
    <submittedName>
        <fullName evidence="1">Uncharacterized protein</fullName>
    </submittedName>
</protein>